<evidence type="ECO:0000259" key="5">
    <source>
        <dbReference type="Pfam" id="PF13361"/>
    </source>
</evidence>
<protein>
    <submittedName>
        <fullName evidence="6">Trank1 protein</fullName>
    </submittedName>
</protein>
<dbReference type="Proteomes" id="UP000649617">
    <property type="component" value="Unassembled WGS sequence"/>
</dbReference>
<keyword evidence="1" id="KW-0547">Nucleotide-binding</keyword>
<dbReference type="Gene3D" id="3.40.50.300">
    <property type="entry name" value="P-loop containing nucleotide triphosphate hydrolases"/>
    <property type="match status" value="2"/>
</dbReference>
<evidence type="ECO:0000256" key="4">
    <source>
        <dbReference type="ARBA" id="ARBA00022840"/>
    </source>
</evidence>
<evidence type="ECO:0000313" key="7">
    <source>
        <dbReference type="Proteomes" id="UP000649617"/>
    </source>
</evidence>
<dbReference type="EMBL" id="CAJNIZ010044970">
    <property type="protein sequence ID" value="CAE7706313.1"/>
    <property type="molecule type" value="Genomic_DNA"/>
</dbReference>
<organism evidence="6 7">
    <name type="scientific">Symbiodinium pilosum</name>
    <name type="common">Dinoflagellate</name>
    <dbReference type="NCBI Taxonomy" id="2952"/>
    <lineage>
        <taxon>Eukaryota</taxon>
        <taxon>Sar</taxon>
        <taxon>Alveolata</taxon>
        <taxon>Dinophyceae</taxon>
        <taxon>Suessiales</taxon>
        <taxon>Symbiodiniaceae</taxon>
        <taxon>Symbiodinium</taxon>
    </lineage>
</organism>
<dbReference type="AlphaFoldDB" id="A0A812X1Y5"/>
<dbReference type="Pfam" id="PF13361">
    <property type="entry name" value="UvrD_C"/>
    <property type="match status" value="1"/>
</dbReference>
<keyword evidence="7" id="KW-1185">Reference proteome</keyword>
<dbReference type="PANTHER" id="PTHR21529:SF4">
    <property type="entry name" value="TPR AND ANKYRIN REPEAT-CONTAINING PROTEIN 1"/>
    <property type="match status" value="1"/>
</dbReference>
<dbReference type="OrthoDB" id="3156807at2759"/>
<keyword evidence="2" id="KW-0378">Hydrolase</keyword>
<dbReference type="SUPFAM" id="SSF52540">
    <property type="entry name" value="P-loop containing nucleoside triphosphate hydrolases"/>
    <property type="match status" value="1"/>
</dbReference>
<dbReference type="InterPro" id="IPR039904">
    <property type="entry name" value="TRANK1"/>
</dbReference>
<dbReference type="InterPro" id="IPR014017">
    <property type="entry name" value="DNA_helicase_UvrD-like_C"/>
</dbReference>
<keyword evidence="3" id="KW-0347">Helicase</keyword>
<proteinExistence type="predicted"/>
<accession>A0A812X1Y5</accession>
<dbReference type="GO" id="GO:0005524">
    <property type="term" value="F:ATP binding"/>
    <property type="evidence" value="ECO:0007669"/>
    <property type="project" value="UniProtKB-KW"/>
</dbReference>
<evidence type="ECO:0000313" key="6">
    <source>
        <dbReference type="EMBL" id="CAE7706313.1"/>
    </source>
</evidence>
<dbReference type="GO" id="GO:0016787">
    <property type="term" value="F:hydrolase activity"/>
    <property type="evidence" value="ECO:0007669"/>
    <property type="project" value="UniProtKB-KW"/>
</dbReference>
<name>A0A812X1Y5_SYMPI</name>
<gene>
    <name evidence="6" type="primary">Trank1</name>
    <name evidence="6" type="ORF">SPIL2461_LOCUS19940</name>
</gene>
<dbReference type="PANTHER" id="PTHR21529">
    <property type="entry name" value="MAMMARY TURMOR VIRUS RECEPTOR HOMOLOG 1, 2 MTVR1, 2"/>
    <property type="match status" value="1"/>
</dbReference>
<comment type="caution">
    <text evidence="6">The sequence shown here is derived from an EMBL/GenBank/DDBJ whole genome shotgun (WGS) entry which is preliminary data.</text>
</comment>
<reference evidence="6" key="1">
    <citation type="submission" date="2021-02" db="EMBL/GenBank/DDBJ databases">
        <authorList>
            <person name="Dougan E. K."/>
            <person name="Rhodes N."/>
            <person name="Thang M."/>
            <person name="Chan C."/>
        </authorList>
    </citation>
    <scope>NUCLEOTIDE SEQUENCE</scope>
</reference>
<evidence type="ECO:0000256" key="2">
    <source>
        <dbReference type="ARBA" id="ARBA00022801"/>
    </source>
</evidence>
<keyword evidence="4" id="KW-0067">ATP-binding</keyword>
<evidence type="ECO:0000256" key="1">
    <source>
        <dbReference type="ARBA" id="ARBA00022741"/>
    </source>
</evidence>
<feature type="domain" description="UvrD-like helicase C-terminal" evidence="5">
    <location>
        <begin position="237"/>
        <end position="317"/>
    </location>
</feature>
<sequence>MSNNASDGTDVAVALRYAHMEAFLDLQLHEVMLLHEIYVDEAQDFSPAELTSLMSLCGDSSGVTIAGDTCQTINPGSAFSFQDIIDAFQRLEPKPFFCGGHADKQDDPDVKWDDAEKCCLMSLGFNFRSATPIVQLANSVSELLLQMFPCAADAVEEMSASDQGGKPPLFVYSPDVVDVVMGTGALRASSIDPTTGVVLVASNASRQFAASIFVCIPCQQNRATLSLTIIPLGDNFALSFKQESERDDGLRSTILTVAEAKGLEFDFVVICDFFRDCQNSDSWYAVEEFFEKRKARNHKSSLVHDLKALYVAITRARFGCAFVESGPDWLWNPMVKHWLEKNLLIFLESNLAYAKLFSEVEQKQPVQAFPRVSLDSVQQALTWLWSELQLRTGREHKAARKVLGHERLRLQGGGALDSEFAQKFMATHGGSHPSTGKDNTDSISWVPDLTPLVHGIARRSDMARTASISPYQPYVPIGGPKNTTLACTSSWLPGHRRA</sequence>
<dbReference type="InterPro" id="IPR027417">
    <property type="entry name" value="P-loop_NTPase"/>
</dbReference>
<dbReference type="GO" id="GO:0004386">
    <property type="term" value="F:helicase activity"/>
    <property type="evidence" value="ECO:0007669"/>
    <property type="project" value="UniProtKB-KW"/>
</dbReference>
<evidence type="ECO:0000256" key="3">
    <source>
        <dbReference type="ARBA" id="ARBA00022806"/>
    </source>
</evidence>